<dbReference type="EC" id="3.1.1.11" evidence="5"/>
<feature type="signal peptide" evidence="5">
    <location>
        <begin position="1"/>
        <end position="22"/>
    </location>
</feature>
<dbReference type="InterPro" id="IPR012334">
    <property type="entry name" value="Pectin_lyas_fold"/>
</dbReference>
<dbReference type="GO" id="GO:0045490">
    <property type="term" value="P:pectin catabolic process"/>
    <property type="evidence" value="ECO:0007669"/>
    <property type="project" value="UniProtKB-UniRule"/>
</dbReference>
<dbReference type="InterPro" id="IPR000070">
    <property type="entry name" value="Pectinesterase_cat"/>
</dbReference>
<dbReference type="GO" id="GO:0030599">
    <property type="term" value="F:pectinesterase activity"/>
    <property type="evidence" value="ECO:0007669"/>
    <property type="project" value="UniProtKB-UniRule"/>
</dbReference>
<dbReference type="UniPathway" id="UPA00545">
    <property type="reaction ID" value="UER00823"/>
</dbReference>
<accession>A0A4Y4AX84</accession>
<dbReference type="GO" id="GO:0042545">
    <property type="term" value="P:cell wall modification"/>
    <property type="evidence" value="ECO:0007669"/>
    <property type="project" value="UniProtKB-UniRule"/>
</dbReference>
<evidence type="ECO:0000313" key="7">
    <source>
        <dbReference type="EMBL" id="GEC71204.1"/>
    </source>
</evidence>
<keyword evidence="8" id="KW-1185">Reference proteome</keyword>
<feature type="domain" description="Pectinesterase catalytic" evidence="6">
    <location>
        <begin position="44"/>
        <end position="329"/>
    </location>
</feature>
<protein>
    <recommendedName>
        <fullName evidence="5">Pectinesterase</fullName>
        <ecNumber evidence="5">3.1.1.11</ecNumber>
    </recommendedName>
</protein>
<dbReference type="InterPro" id="IPR011050">
    <property type="entry name" value="Pectin_lyase_fold/virulence"/>
</dbReference>
<evidence type="ECO:0000259" key="6">
    <source>
        <dbReference type="Pfam" id="PF01095"/>
    </source>
</evidence>
<comment type="similarity">
    <text evidence="1">Belongs to the pectinesterase family.</text>
</comment>
<evidence type="ECO:0000256" key="4">
    <source>
        <dbReference type="PROSITE-ProRule" id="PRU10040"/>
    </source>
</evidence>
<comment type="pathway">
    <text evidence="5">Glycan metabolism; pectin degradation; 2-dehydro-3-deoxy-D-gluconate from pectin: step 1/5.</text>
</comment>
<dbReference type="AlphaFoldDB" id="A0A4Y4AX84"/>
<name>A0A4Y4AX84_9FLAO</name>
<sequence length="339" mass="37494">MINKNKLMILNFLIASVFFLNCSSNDDPKETQTEETPEEVVSYDIVVDAKGTGDFTTVQAALDAVAFSKKIETKIFIKDGVYKEKLEVPLNKNNISLIGESKEKVILTYDDYASKKNSGGLEIGTSGSASFIVTGNSFKAQNITFENSSGPVGQAVAVRVDGDKIVFDNCKFLGFQDTLYPRSTTSRQYYKNCYIEGTTDFIFGASTAVFDQCEIFAKTGGAYLTAASTDEKNPYGLVFLNCKLTTNSGNSSYYLGRPWRNYAKTVFVKCEMAAHIKPEGWHNWSKPEAETTTFYAEYLSTGSGANAASRVSWSHQLTLEQVTNQYTLSAIFKDWKPAL</sequence>
<feature type="chain" id="PRO_5023155822" description="Pectinesterase" evidence="5">
    <location>
        <begin position="23"/>
        <end position="339"/>
    </location>
</feature>
<gene>
    <name evidence="7" type="ORF">FFL01_07430</name>
</gene>
<dbReference type="SUPFAM" id="SSF51126">
    <property type="entry name" value="Pectin lyase-like"/>
    <property type="match status" value="1"/>
</dbReference>
<dbReference type="PROSITE" id="PS00503">
    <property type="entry name" value="PECTINESTERASE_2"/>
    <property type="match status" value="1"/>
</dbReference>
<dbReference type="STRING" id="983.SAMN05443543_101275"/>
<keyword evidence="5" id="KW-0732">Signal</keyword>
<organism evidence="7 8">
    <name type="scientific">Flavobacterium flevense</name>
    <dbReference type="NCBI Taxonomy" id="983"/>
    <lineage>
        <taxon>Bacteria</taxon>
        <taxon>Pseudomonadati</taxon>
        <taxon>Bacteroidota</taxon>
        <taxon>Flavobacteriia</taxon>
        <taxon>Flavobacteriales</taxon>
        <taxon>Flavobacteriaceae</taxon>
        <taxon>Flavobacterium</taxon>
    </lineage>
</organism>
<dbReference type="Proteomes" id="UP000316775">
    <property type="component" value="Unassembled WGS sequence"/>
</dbReference>
<dbReference type="PANTHER" id="PTHR31321:SF57">
    <property type="entry name" value="PECTINESTERASE 53-RELATED"/>
    <property type="match status" value="1"/>
</dbReference>
<dbReference type="InterPro" id="IPR033131">
    <property type="entry name" value="Pectinesterase_Asp_AS"/>
</dbReference>
<evidence type="ECO:0000256" key="5">
    <source>
        <dbReference type="RuleBase" id="RU000589"/>
    </source>
</evidence>
<evidence type="ECO:0000313" key="8">
    <source>
        <dbReference type="Proteomes" id="UP000316775"/>
    </source>
</evidence>
<feature type="active site" evidence="4">
    <location>
        <position position="200"/>
    </location>
</feature>
<dbReference type="Pfam" id="PF01095">
    <property type="entry name" value="Pectinesterase"/>
    <property type="match status" value="1"/>
</dbReference>
<dbReference type="PANTHER" id="PTHR31321">
    <property type="entry name" value="ACYL-COA THIOESTER HYDROLASE YBHC-RELATED"/>
    <property type="match status" value="1"/>
</dbReference>
<evidence type="ECO:0000256" key="3">
    <source>
        <dbReference type="ARBA" id="ARBA00023085"/>
    </source>
</evidence>
<comment type="caution">
    <text evidence="7">The sequence shown here is derived from an EMBL/GenBank/DDBJ whole genome shotgun (WGS) entry which is preliminary data.</text>
</comment>
<evidence type="ECO:0000256" key="2">
    <source>
        <dbReference type="ARBA" id="ARBA00022801"/>
    </source>
</evidence>
<comment type="catalytic activity">
    <reaction evidence="5">
        <text>[(1-&gt;4)-alpha-D-galacturonosyl methyl ester](n) + n H2O = [(1-&gt;4)-alpha-D-galacturonosyl](n) + n methanol + n H(+)</text>
        <dbReference type="Rhea" id="RHEA:22380"/>
        <dbReference type="Rhea" id="RHEA-COMP:14570"/>
        <dbReference type="Rhea" id="RHEA-COMP:14573"/>
        <dbReference type="ChEBI" id="CHEBI:15377"/>
        <dbReference type="ChEBI" id="CHEBI:15378"/>
        <dbReference type="ChEBI" id="CHEBI:17790"/>
        <dbReference type="ChEBI" id="CHEBI:140522"/>
        <dbReference type="ChEBI" id="CHEBI:140523"/>
        <dbReference type="EC" id="3.1.1.11"/>
    </reaction>
</comment>
<evidence type="ECO:0000256" key="1">
    <source>
        <dbReference type="ARBA" id="ARBA00008891"/>
    </source>
</evidence>
<keyword evidence="2 5" id="KW-0378">Hydrolase</keyword>
<proteinExistence type="inferred from homology"/>
<dbReference type="Gene3D" id="2.160.20.10">
    <property type="entry name" value="Single-stranded right-handed beta-helix, Pectin lyase-like"/>
    <property type="match status" value="1"/>
</dbReference>
<keyword evidence="3 5" id="KW-0063">Aspartyl esterase</keyword>
<dbReference type="GO" id="GO:0009279">
    <property type="term" value="C:cell outer membrane"/>
    <property type="evidence" value="ECO:0007669"/>
    <property type="project" value="TreeGrafter"/>
</dbReference>
<dbReference type="EMBL" id="BJNP01000005">
    <property type="protein sequence ID" value="GEC71204.1"/>
    <property type="molecule type" value="Genomic_DNA"/>
</dbReference>
<reference evidence="7 8" key="1">
    <citation type="submission" date="2019-06" db="EMBL/GenBank/DDBJ databases">
        <title>Whole genome shotgun sequence of Flavobacterium flevense NBRC 14960.</title>
        <authorList>
            <person name="Hosoyama A."/>
            <person name="Uohara A."/>
            <person name="Ohji S."/>
            <person name="Ichikawa N."/>
        </authorList>
    </citation>
    <scope>NUCLEOTIDE SEQUENCE [LARGE SCALE GENOMIC DNA]</scope>
    <source>
        <strain evidence="7 8">NBRC 14960</strain>
    </source>
</reference>